<comment type="caution">
    <text evidence="1">The sequence shown here is derived from an EMBL/GenBank/DDBJ whole genome shotgun (WGS) entry which is preliminary data.</text>
</comment>
<keyword evidence="2" id="KW-1185">Reference proteome</keyword>
<sequence>MTRALICRSNGELEEIDLRTATPEEQALAIRDHRELELVLILIRSIRTVGEAARELE</sequence>
<name>A0ABW3LT93_9GAMM</name>
<reference evidence="2" key="1">
    <citation type="journal article" date="2019" name="Int. J. Syst. Evol. Microbiol.">
        <title>The Global Catalogue of Microorganisms (GCM) 10K type strain sequencing project: providing services to taxonomists for standard genome sequencing and annotation.</title>
        <authorList>
            <consortium name="The Broad Institute Genomics Platform"/>
            <consortium name="The Broad Institute Genome Sequencing Center for Infectious Disease"/>
            <person name="Wu L."/>
            <person name="Ma J."/>
        </authorList>
    </citation>
    <scope>NUCLEOTIDE SEQUENCE [LARGE SCALE GENOMIC DNA]</scope>
    <source>
        <strain evidence="2">CCUG 55854</strain>
    </source>
</reference>
<dbReference type="RefSeq" id="WP_162376397.1">
    <property type="nucleotide sequence ID" value="NZ_JBHTKN010000001.1"/>
</dbReference>
<dbReference type="EMBL" id="JBHTKN010000001">
    <property type="protein sequence ID" value="MFD1040744.1"/>
    <property type="molecule type" value="Genomic_DNA"/>
</dbReference>
<evidence type="ECO:0000313" key="2">
    <source>
        <dbReference type="Proteomes" id="UP001597033"/>
    </source>
</evidence>
<protein>
    <submittedName>
        <fullName evidence="1">Uncharacterized protein</fullName>
    </submittedName>
</protein>
<dbReference type="Proteomes" id="UP001597033">
    <property type="component" value="Unassembled WGS sequence"/>
</dbReference>
<gene>
    <name evidence="1" type="ORF">ACFQ2N_00075</name>
</gene>
<proteinExistence type="predicted"/>
<evidence type="ECO:0000313" key="1">
    <source>
        <dbReference type="EMBL" id="MFD1040744.1"/>
    </source>
</evidence>
<accession>A0ABW3LT93</accession>
<organism evidence="1 2">
    <name type="scientific">Pseudoxanthomonas kaohsiungensis</name>
    <dbReference type="NCBI Taxonomy" id="283923"/>
    <lineage>
        <taxon>Bacteria</taxon>
        <taxon>Pseudomonadati</taxon>
        <taxon>Pseudomonadota</taxon>
        <taxon>Gammaproteobacteria</taxon>
        <taxon>Lysobacterales</taxon>
        <taxon>Lysobacteraceae</taxon>
        <taxon>Pseudoxanthomonas</taxon>
    </lineage>
</organism>